<evidence type="ECO:0000313" key="1">
    <source>
        <dbReference type="EMBL" id="MFL0252497.1"/>
    </source>
</evidence>
<evidence type="ECO:0000313" key="2">
    <source>
        <dbReference type="Proteomes" id="UP001623592"/>
    </source>
</evidence>
<dbReference type="Gene3D" id="1.10.101.10">
    <property type="entry name" value="PGBD-like superfamily/PGBD"/>
    <property type="match status" value="1"/>
</dbReference>
<dbReference type="RefSeq" id="WP_406789154.1">
    <property type="nucleotide sequence ID" value="NZ_JBJIAA010000018.1"/>
</dbReference>
<dbReference type="EMBL" id="JBJIAA010000018">
    <property type="protein sequence ID" value="MFL0252497.1"/>
    <property type="molecule type" value="Genomic_DNA"/>
</dbReference>
<accession>A0ABW8TJI7</accession>
<dbReference type="Proteomes" id="UP001623592">
    <property type="component" value="Unassembled WGS sequence"/>
</dbReference>
<keyword evidence="2" id="KW-1185">Reference proteome</keyword>
<organism evidence="1 2">
    <name type="scientific">Clostridium neuense</name>
    <dbReference type="NCBI Taxonomy" id="1728934"/>
    <lineage>
        <taxon>Bacteria</taxon>
        <taxon>Bacillati</taxon>
        <taxon>Bacillota</taxon>
        <taxon>Clostridia</taxon>
        <taxon>Eubacteriales</taxon>
        <taxon>Clostridiaceae</taxon>
        <taxon>Clostridium</taxon>
    </lineage>
</organism>
<name>A0ABW8TJI7_9CLOT</name>
<reference evidence="1 2" key="1">
    <citation type="submission" date="2024-11" db="EMBL/GenBank/DDBJ databases">
        <authorList>
            <person name="Heng Y.C."/>
            <person name="Lim A.C.H."/>
            <person name="Lee J.K.Y."/>
            <person name="Kittelmann S."/>
        </authorList>
    </citation>
    <scope>NUCLEOTIDE SEQUENCE [LARGE SCALE GENOMIC DNA]</scope>
    <source>
        <strain evidence="1 2">WILCCON 0114</strain>
    </source>
</reference>
<gene>
    <name evidence="1" type="ORF">ACJDT4_18965</name>
</gene>
<protein>
    <submittedName>
        <fullName evidence="1">Peptidoglycan-binding protein</fullName>
    </submittedName>
</protein>
<dbReference type="InterPro" id="IPR036365">
    <property type="entry name" value="PGBD-like_sf"/>
</dbReference>
<proteinExistence type="predicted"/>
<sequence>MAKNINRSVSTTNKSAGTITIDDFGGLSLYLESYKGEPTLRYNQGTYSSYVVELQHELNIIHDSGFSDSYLIKHIDEDGYFGSDTLSDVKALQAFSFIGGEDYCAELTQDGIVGQYTWGKLNMLANE</sequence>
<comment type="caution">
    <text evidence="1">The sequence shown here is derived from an EMBL/GenBank/DDBJ whole genome shotgun (WGS) entry which is preliminary data.</text>
</comment>
<dbReference type="SUPFAM" id="SSF47090">
    <property type="entry name" value="PGBD-like"/>
    <property type="match status" value="1"/>
</dbReference>
<dbReference type="InterPro" id="IPR036366">
    <property type="entry name" value="PGBDSf"/>
</dbReference>